<dbReference type="OrthoDB" id="7205837at2"/>
<reference evidence="2" key="2">
    <citation type="submission" date="2015-01" db="EMBL/GenBank/DDBJ databases">
        <title>Complete genome sequence of Methylobacterium aquaticum strain 22A.</title>
        <authorList>
            <person name="Tani A."/>
            <person name="Ogura Y."/>
            <person name="Hayashi T."/>
        </authorList>
    </citation>
    <scope>NUCLEOTIDE SEQUENCE [LARGE SCALE GENOMIC DNA]</scope>
    <source>
        <strain evidence="2">MA-22A</strain>
        <plasmid evidence="2">Plasmid pMaq22A_1p DNA</plasmid>
    </source>
</reference>
<evidence type="ECO:0000313" key="1">
    <source>
        <dbReference type="EMBL" id="BAQ49508.1"/>
    </source>
</evidence>
<dbReference type="PATRIC" id="fig|270351.10.peg.6586"/>
<reference evidence="1 2" key="1">
    <citation type="journal article" date="2015" name="Genome Announc.">
        <title>Complete Genome Sequence of Methylobacterium aquaticum Strain 22A, Isolated from Racomitrium japonicum Moss.</title>
        <authorList>
            <person name="Tani A."/>
            <person name="Ogura Y."/>
            <person name="Hayashi T."/>
            <person name="Kimbara K."/>
        </authorList>
    </citation>
    <scope>NUCLEOTIDE SEQUENCE [LARGE SCALE GENOMIC DNA]</scope>
    <source>
        <strain evidence="1 2">MA-22A</strain>
        <plasmid evidence="2">Plasmid pMaq22A_1p DNA</plasmid>
    </source>
</reference>
<dbReference type="Proteomes" id="UP000061432">
    <property type="component" value="Plasmid pMaq22A_1p"/>
</dbReference>
<geneLocation type="plasmid" evidence="2">
    <name>pMaq22A_1p DNA</name>
</geneLocation>
<evidence type="ECO:0000313" key="2">
    <source>
        <dbReference type="Proteomes" id="UP000061432"/>
    </source>
</evidence>
<proteinExistence type="predicted"/>
<dbReference type="RefSeq" id="WP_060850549.1">
    <property type="nucleotide sequence ID" value="NZ_AP014705.1"/>
</dbReference>
<sequence length="144" mass="15225">MPSKREQVLQGVSALLRNALPKASHFRNEVKPEAIPAGGFVNMDDGDPGEPEVTLNPTTWIYEHSIPVDVAANKTRTVSAELRLDAMLQAIGAAVAADRTLGGLCDYLMVQAATTEPLTAEGAAVSRLALVEIVAVYGTTDPLN</sequence>
<dbReference type="AlphaFoldDB" id="A0A0C6FM83"/>
<keyword evidence="1" id="KW-0614">Plasmid</keyword>
<gene>
    <name evidence="1" type="ORF">Maq22A_1p36520</name>
</gene>
<dbReference type="EMBL" id="AP014705">
    <property type="protein sequence ID" value="BAQ49508.1"/>
    <property type="molecule type" value="Genomic_DNA"/>
</dbReference>
<name>A0A0C6FM83_9HYPH</name>
<organism evidence="1 2">
    <name type="scientific">Methylobacterium aquaticum</name>
    <dbReference type="NCBI Taxonomy" id="270351"/>
    <lineage>
        <taxon>Bacteria</taxon>
        <taxon>Pseudomonadati</taxon>
        <taxon>Pseudomonadota</taxon>
        <taxon>Alphaproteobacteria</taxon>
        <taxon>Hyphomicrobiales</taxon>
        <taxon>Methylobacteriaceae</taxon>
        <taxon>Methylobacterium</taxon>
    </lineage>
</organism>
<protein>
    <submittedName>
        <fullName evidence="1">Uncharacterized protein</fullName>
    </submittedName>
</protein>
<dbReference type="KEGG" id="maqu:Maq22A_1p36520"/>
<accession>A0A0C6FM83</accession>